<organism evidence="5 6">
    <name type="scientific">Pollutimonas nitritireducens</name>
    <dbReference type="NCBI Taxonomy" id="2045209"/>
    <lineage>
        <taxon>Bacteria</taxon>
        <taxon>Pseudomonadati</taxon>
        <taxon>Pseudomonadota</taxon>
        <taxon>Betaproteobacteria</taxon>
        <taxon>Burkholderiales</taxon>
        <taxon>Alcaligenaceae</taxon>
        <taxon>Pollutimonas</taxon>
    </lineage>
</organism>
<gene>
    <name evidence="5" type="ORF">CR155_00915</name>
</gene>
<comment type="caution">
    <text evidence="5">The sequence shown here is derived from an EMBL/GenBank/DDBJ whole genome shotgun (WGS) entry which is preliminary data.</text>
</comment>
<dbReference type="GO" id="GO:0030145">
    <property type="term" value="F:manganese ion binding"/>
    <property type="evidence" value="ECO:0007669"/>
    <property type="project" value="TreeGrafter"/>
</dbReference>
<dbReference type="GO" id="GO:0005829">
    <property type="term" value="C:cytosol"/>
    <property type="evidence" value="ECO:0007669"/>
    <property type="project" value="TreeGrafter"/>
</dbReference>
<evidence type="ECO:0000256" key="3">
    <source>
        <dbReference type="ARBA" id="ARBA00023211"/>
    </source>
</evidence>
<comment type="similarity">
    <text evidence="4">Belongs to the arginase family.</text>
</comment>
<dbReference type="PANTHER" id="PTHR43782:SF3">
    <property type="entry name" value="ARGINASE"/>
    <property type="match status" value="1"/>
</dbReference>
<evidence type="ECO:0000313" key="5">
    <source>
        <dbReference type="EMBL" id="PLC55935.1"/>
    </source>
</evidence>
<keyword evidence="6" id="KW-1185">Reference proteome</keyword>
<dbReference type="CDD" id="cd09999">
    <property type="entry name" value="Arginase-like_1"/>
    <property type="match status" value="1"/>
</dbReference>
<keyword evidence="2" id="KW-0378">Hydrolase</keyword>
<sequence>MAGSPAIAEELARRLGVDPVVISQPEQALATGWQVELDAARSALCAMGARYEQLFNQGAVPFTALSRCAVSLATLPVVARHRPDAVVVWLDAHADINTPDSTTSGYLGGLALAGPLGKWDSGFGQGLSASNTILVGARDIDPFEQQLIARGAVTLIPPGPDIAGRVSAAVAGRPVYLHLDCDVLEPGLVPTDYSVTGGLSLTELRQIAEAVAISEVVGLEIAEFEADTTPEGTQAAARRLLDALQPLLPIMSSA</sequence>
<dbReference type="InterPro" id="IPR023696">
    <property type="entry name" value="Ureohydrolase_dom_sf"/>
</dbReference>
<dbReference type="GO" id="GO:0004053">
    <property type="term" value="F:arginase activity"/>
    <property type="evidence" value="ECO:0007669"/>
    <property type="project" value="TreeGrafter"/>
</dbReference>
<reference evidence="5 6" key="1">
    <citation type="submission" date="2017-10" db="EMBL/GenBank/DDBJ databases">
        <title>Two draft genome sequences of Pusillimonas sp. strains isolated from a nitrate- and radionuclide-contaminated groundwater in Russia.</title>
        <authorList>
            <person name="Grouzdev D.S."/>
            <person name="Tourova T.P."/>
            <person name="Goeva M.A."/>
            <person name="Babich T.L."/>
            <person name="Sokolova D.S."/>
            <person name="Abdullin R."/>
            <person name="Poltaraus A.B."/>
            <person name="Toshchakov S.V."/>
            <person name="Nazina T.N."/>
        </authorList>
    </citation>
    <scope>NUCLEOTIDE SEQUENCE [LARGE SCALE GENOMIC DNA]</scope>
    <source>
        <strain evidence="5 6">JR1/69-2-13</strain>
    </source>
</reference>
<proteinExistence type="inferred from homology"/>
<dbReference type="Proteomes" id="UP000234328">
    <property type="component" value="Unassembled WGS sequence"/>
</dbReference>
<dbReference type="AlphaFoldDB" id="A0A2N4ULR6"/>
<dbReference type="SUPFAM" id="SSF52768">
    <property type="entry name" value="Arginase/deacetylase"/>
    <property type="match status" value="1"/>
</dbReference>
<dbReference type="Gene3D" id="3.40.800.10">
    <property type="entry name" value="Ureohydrolase domain"/>
    <property type="match status" value="1"/>
</dbReference>
<evidence type="ECO:0000256" key="1">
    <source>
        <dbReference type="ARBA" id="ARBA00022723"/>
    </source>
</evidence>
<dbReference type="InterPro" id="IPR006035">
    <property type="entry name" value="Ureohydrolase"/>
</dbReference>
<dbReference type="Pfam" id="PF00491">
    <property type="entry name" value="Arginase"/>
    <property type="match status" value="1"/>
</dbReference>
<keyword evidence="3" id="KW-0464">Manganese</keyword>
<dbReference type="EMBL" id="PDNV01000001">
    <property type="protein sequence ID" value="PLC55935.1"/>
    <property type="molecule type" value="Genomic_DNA"/>
</dbReference>
<accession>A0A2N4ULR6</accession>
<keyword evidence="1" id="KW-0479">Metal-binding</keyword>
<evidence type="ECO:0000256" key="4">
    <source>
        <dbReference type="PROSITE-ProRule" id="PRU00742"/>
    </source>
</evidence>
<dbReference type="PROSITE" id="PS51409">
    <property type="entry name" value="ARGINASE_2"/>
    <property type="match status" value="1"/>
</dbReference>
<dbReference type="PANTHER" id="PTHR43782">
    <property type="entry name" value="ARGINASE"/>
    <property type="match status" value="1"/>
</dbReference>
<evidence type="ECO:0000313" key="6">
    <source>
        <dbReference type="Proteomes" id="UP000234328"/>
    </source>
</evidence>
<name>A0A2N4ULR6_9BURK</name>
<evidence type="ECO:0000256" key="2">
    <source>
        <dbReference type="ARBA" id="ARBA00022801"/>
    </source>
</evidence>
<protein>
    <submittedName>
        <fullName evidence="5">Arginase</fullName>
    </submittedName>
</protein>
<dbReference type="OrthoDB" id="9789727at2"/>